<organism evidence="1">
    <name type="scientific">Anguilla anguilla</name>
    <name type="common">European freshwater eel</name>
    <name type="synonym">Muraena anguilla</name>
    <dbReference type="NCBI Taxonomy" id="7936"/>
    <lineage>
        <taxon>Eukaryota</taxon>
        <taxon>Metazoa</taxon>
        <taxon>Chordata</taxon>
        <taxon>Craniata</taxon>
        <taxon>Vertebrata</taxon>
        <taxon>Euteleostomi</taxon>
        <taxon>Actinopterygii</taxon>
        <taxon>Neopterygii</taxon>
        <taxon>Teleostei</taxon>
        <taxon>Anguilliformes</taxon>
        <taxon>Anguillidae</taxon>
        <taxon>Anguilla</taxon>
    </lineage>
</organism>
<protein>
    <submittedName>
        <fullName evidence="1">Uncharacterized protein</fullName>
    </submittedName>
</protein>
<reference evidence="1" key="1">
    <citation type="submission" date="2014-11" db="EMBL/GenBank/DDBJ databases">
        <authorList>
            <person name="Amaro Gonzalez C."/>
        </authorList>
    </citation>
    <scope>NUCLEOTIDE SEQUENCE</scope>
</reference>
<evidence type="ECO:0000313" key="1">
    <source>
        <dbReference type="EMBL" id="JAH36918.1"/>
    </source>
</evidence>
<proteinExistence type="predicted"/>
<accession>A0A0E9S8S2</accession>
<sequence>MVWRRSVECVCVCVHMCDCVCMFCGNIEVVCVGLYMYMQVFVC</sequence>
<name>A0A0E9S8S2_ANGAN</name>
<dbReference type="AlphaFoldDB" id="A0A0E9S8S2"/>
<dbReference type="EMBL" id="GBXM01071659">
    <property type="protein sequence ID" value="JAH36918.1"/>
    <property type="molecule type" value="Transcribed_RNA"/>
</dbReference>
<reference evidence="1" key="2">
    <citation type="journal article" date="2015" name="Fish Shellfish Immunol.">
        <title>Early steps in the European eel (Anguilla anguilla)-Vibrio vulnificus interaction in the gills: Role of the RtxA13 toxin.</title>
        <authorList>
            <person name="Callol A."/>
            <person name="Pajuelo D."/>
            <person name="Ebbesson L."/>
            <person name="Teles M."/>
            <person name="MacKenzie S."/>
            <person name="Amaro C."/>
        </authorList>
    </citation>
    <scope>NUCLEOTIDE SEQUENCE</scope>
</reference>